<evidence type="ECO:0000256" key="6">
    <source>
        <dbReference type="SAM" id="MobiDB-lite"/>
    </source>
</evidence>
<dbReference type="PROSITE" id="PS50089">
    <property type="entry name" value="ZF_RING_2"/>
    <property type="match status" value="1"/>
</dbReference>
<comment type="caution">
    <text evidence="10">The sequence shown here is derived from an EMBL/GenBank/DDBJ whole genome shotgun (WGS) entry which is preliminary data.</text>
</comment>
<dbReference type="PANTHER" id="PTHR45626">
    <property type="entry name" value="TRANSCRIPTION TERMINATION FACTOR 2-RELATED"/>
    <property type="match status" value="1"/>
</dbReference>
<dbReference type="AlphaFoldDB" id="A0AAD9G719"/>
<dbReference type="CDD" id="cd18008">
    <property type="entry name" value="DEXDc_SHPRH-like"/>
    <property type="match status" value="1"/>
</dbReference>
<dbReference type="Pfam" id="PF00271">
    <property type="entry name" value="Helicase_C"/>
    <property type="match status" value="1"/>
</dbReference>
<feature type="region of interest" description="Disordered" evidence="6">
    <location>
        <begin position="658"/>
        <end position="691"/>
    </location>
</feature>
<keyword evidence="3" id="KW-0347">Helicase</keyword>
<dbReference type="GO" id="GO:0006289">
    <property type="term" value="P:nucleotide-excision repair"/>
    <property type="evidence" value="ECO:0007669"/>
    <property type="project" value="TreeGrafter"/>
</dbReference>
<dbReference type="PANTHER" id="PTHR45626:SF12">
    <property type="entry name" value="DNA REPAIR PROTEIN RAD16"/>
    <property type="match status" value="1"/>
</dbReference>
<dbReference type="InterPro" id="IPR001650">
    <property type="entry name" value="Helicase_C-like"/>
</dbReference>
<dbReference type="GO" id="GO:0008094">
    <property type="term" value="F:ATP-dependent activity, acting on DNA"/>
    <property type="evidence" value="ECO:0007669"/>
    <property type="project" value="TreeGrafter"/>
</dbReference>
<dbReference type="InterPro" id="IPR000330">
    <property type="entry name" value="SNF2_N"/>
</dbReference>
<dbReference type="InterPro" id="IPR014001">
    <property type="entry name" value="Helicase_ATP-bd"/>
</dbReference>
<dbReference type="Proteomes" id="UP001195914">
    <property type="component" value="Unassembled WGS sequence"/>
</dbReference>
<dbReference type="GO" id="GO:0008270">
    <property type="term" value="F:zinc ion binding"/>
    <property type="evidence" value="ECO:0007669"/>
    <property type="project" value="UniProtKB-KW"/>
</dbReference>
<evidence type="ECO:0000256" key="1">
    <source>
        <dbReference type="ARBA" id="ARBA00022741"/>
    </source>
</evidence>
<gene>
    <name evidence="10" type="ORF">X943_001656</name>
</gene>
<dbReference type="GO" id="GO:0005524">
    <property type="term" value="F:ATP binding"/>
    <property type="evidence" value="ECO:0007669"/>
    <property type="project" value="UniProtKB-KW"/>
</dbReference>
<feature type="domain" description="Helicase C-terminal" evidence="9">
    <location>
        <begin position="1099"/>
        <end position="1251"/>
    </location>
</feature>
<feature type="domain" description="RING-type" evidence="7">
    <location>
        <begin position="994"/>
        <end position="1045"/>
    </location>
</feature>
<dbReference type="InterPro" id="IPR049730">
    <property type="entry name" value="SNF2/RAD54-like_C"/>
</dbReference>
<feature type="region of interest" description="Disordered" evidence="6">
    <location>
        <begin position="122"/>
        <end position="173"/>
    </location>
</feature>
<organism evidence="10 11">
    <name type="scientific">Babesia divergens</name>
    <dbReference type="NCBI Taxonomy" id="32595"/>
    <lineage>
        <taxon>Eukaryota</taxon>
        <taxon>Sar</taxon>
        <taxon>Alveolata</taxon>
        <taxon>Apicomplexa</taxon>
        <taxon>Aconoidasida</taxon>
        <taxon>Piroplasmida</taxon>
        <taxon>Babesiidae</taxon>
        <taxon>Babesia</taxon>
    </lineage>
</organism>
<reference evidence="10" key="2">
    <citation type="submission" date="2021-05" db="EMBL/GenBank/DDBJ databases">
        <authorList>
            <person name="Pain A."/>
        </authorList>
    </citation>
    <scope>NUCLEOTIDE SEQUENCE</scope>
    <source>
        <strain evidence="10">1802A</strain>
    </source>
</reference>
<dbReference type="SUPFAM" id="SSF52540">
    <property type="entry name" value="P-loop containing nucleoside triphosphate hydrolases"/>
    <property type="match status" value="3"/>
</dbReference>
<dbReference type="InterPro" id="IPR001841">
    <property type="entry name" value="Znf_RING"/>
</dbReference>
<sequence length="1261" mass="142408">MAESIEVANRHTTRNEVYVNCLIDTKNETWMAPSTLKHFDKGRKGNILPYKCIIRKFNRTPIHCYKCHQTIERKHIVVGVPLKDVRGLFGYITIWSHLECGMPILNLLVGLTEIIKSQSDATTSEAKDGLPASHDPLHAATETRKKPKGKKSANDDNVNPADAGDEAPKSKRDSPLEAVLKKYAFGYDKLNTFKKVVISAINNYYESYNDGEELPLIRDAREQTSTEAKVETQSQPPELMVPLLPFQIDGLTWMYNQEKGPIKGGILADEMGMGKTIQTIALLLTMKRDTIDKKKVEIAEQSHTKEEVTAEDYSNKNTHVKDIMYKPLMPPGKRGKKGSKATKTDANDSSMINVKGGTLIVSPLAALLQWYNEIQTKTKEGSLKVLLYHGPHRKHLSKVLHEYDIVITTYAIVEAEFRKVQNKNKVACQYCGRIFLHKTFILHQKYFCGPNATRTAKQRLSERKRDSGTIMIKAHARLFPDIKKVVDEINFNNEEDNNATKRRKREDHMDSEEIPFDEHYEQNVLKVEIIDAFTTFGFTEKQIKDALGDIKGGVMDFMVALKGSETNTVTNLDKLEMLGRFAASDSLDMNLFKATTVVQLKELISCLGLGAFGCKAELINKIIVFINKMKRLNQMVNATQSRSVAATEDTKNVVEANKSTKGRLKRAGMKVKTEEEQSSDDNETRDPETNNVVAIKQEQVIVDGIRYKPSNSPVKQEQANKSKGAGAMNVVGEKIYEGSVLHEILWERVIIDEAHRIKTKSNSTSQAIIALRSSDARWCLTGTPLQNRVGDVFSLISFLKMYPYAFNMCNKDGCACQTTEFSCEDYKFCDICGHSRMNHYSYFNKHILKPILNNGYQNEGQVAMQRLHQDVFSRIMLRRTKLEKAKDVNLPPMCVTIRRDVLSEFERDFYEALYKQSSIKFDTYAKAGTLLHNYAHIFDLLTRLRQAVDHPYLILYGPSSLALKALNSTNPEVKAELEAAVKETLPAIGSERSCGICFEGLTDENSYLTSNCRHDFHQQCLDDYLQSRPADVMGDDNDTVTCPTCYAPLTIKMKNSPHITSEKNAQDAEMQGTSKHSILQHIKLSEFKSSTKIEALLAEITDILTTTTDKCLVFSQYCSMLELIAFRLKTANIRCAILVGSTSLAARRNMLLEFNNNPNLRVMLISLKAGGEGLNLQIANRIFLMDPWWNPASELQAIQRAHRIGQTKPVYAIRFICKDTIEERIIELQEKKMIVFDATICSSASSMAKLSSEDLSFLFKK</sequence>
<dbReference type="EMBL" id="JAHBMH010000073">
    <property type="protein sequence ID" value="KAK1932973.1"/>
    <property type="molecule type" value="Genomic_DNA"/>
</dbReference>
<feature type="compositionally biased region" description="Basic residues" evidence="6">
    <location>
        <begin position="660"/>
        <end position="669"/>
    </location>
</feature>
<dbReference type="Pfam" id="PF13639">
    <property type="entry name" value="zf-RING_2"/>
    <property type="match status" value="1"/>
</dbReference>
<keyword evidence="2" id="KW-0378">Hydrolase</keyword>
<keyword evidence="5" id="KW-0862">Zinc</keyword>
<dbReference type="GO" id="GO:0005634">
    <property type="term" value="C:nucleus"/>
    <property type="evidence" value="ECO:0007669"/>
    <property type="project" value="TreeGrafter"/>
</dbReference>
<evidence type="ECO:0000313" key="11">
    <source>
        <dbReference type="Proteomes" id="UP001195914"/>
    </source>
</evidence>
<accession>A0AAD9G719</accession>
<dbReference type="SMART" id="SM00487">
    <property type="entry name" value="DEXDc"/>
    <property type="match status" value="1"/>
</dbReference>
<dbReference type="SUPFAM" id="SSF57850">
    <property type="entry name" value="RING/U-box"/>
    <property type="match status" value="1"/>
</dbReference>
<keyword evidence="1" id="KW-0547">Nucleotide-binding</keyword>
<keyword evidence="11" id="KW-1185">Reference proteome</keyword>
<dbReference type="SMART" id="SM00184">
    <property type="entry name" value="RING"/>
    <property type="match status" value="1"/>
</dbReference>
<evidence type="ECO:0000259" key="7">
    <source>
        <dbReference type="PROSITE" id="PS50089"/>
    </source>
</evidence>
<evidence type="ECO:0000313" key="10">
    <source>
        <dbReference type="EMBL" id="KAK1932973.1"/>
    </source>
</evidence>
<dbReference type="SMART" id="SM01197">
    <property type="entry name" value="FANCL_C"/>
    <property type="match status" value="1"/>
</dbReference>
<dbReference type="InterPro" id="IPR027417">
    <property type="entry name" value="P-loop_NTPase"/>
</dbReference>
<keyword evidence="5" id="KW-0863">Zinc-finger</keyword>
<keyword evidence="5" id="KW-0479">Metal-binding</keyword>
<evidence type="ECO:0000256" key="2">
    <source>
        <dbReference type="ARBA" id="ARBA00022801"/>
    </source>
</evidence>
<dbReference type="Gene3D" id="3.40.50.300">
    <property type="entry name" value="P-loop containing nucleotide triphosphate hydrolases"/>
    <property type="match status" value="1"/>
</dbReference>
<dbReference type="Gene3D" id="3.30.40.10">
    <property type="entry name" value="Zinc/RING finger domain, C3HC4 (zinc finger)"/>
    <property type="match status" value="1"/>
</dbReference>
<dbReference type="GO" id="GO:0004386">
    <property type="term" value="F:helicase activity"/>
    <property type="evidence" value="ECO:0007669"/>
    <property type="project" value="UniProtKB-KW"/>
</dbReference>
<evidence type="ECO:0000259" key="9">
    <source>
        <dbReference type="PROSITE" id="PS51194"/>
    </source>
</evidence>
<dbReference type="InterPro" id="IPR050628">
    <property type="entry name" value="SNF2_RAD54_helicase_TF"/>
</dbReference>
<dbReference type="SMART" id="SM00490">
    <property type="entry name" value="HELICc"/>
    <property type="match status" value="1"/>
</dbReference>
<evidence type="ECO:0000256" key="5">
    <source>
        <dbReference type="PROSITE-ProRule" id="PRU00175"/>
    </source>
</evidence>
<keyword evidence="4" id="KW-0067">ATP-binding</keyword>
<dbReference type="GO" id="GO:0016787">
    <property type="term" value="F:hydrolase activity"/>
    <property type="evidence" value="ECO:0007669"/>
    <property type="project" value="UniProtKB-KW"/>
</dbReference>
<dbReference type="Pfam" id="PF00176">
    <property type="entry name" value="SNF2-rel_dom"/>
    <property type="match status" value="2"/>
</dbReference>
<dbReference type="InterPro" id="IPR013083">
    <property type="entry name" value="Znf_RING/FYVE/PHD"/>
</dbReference>
<reference evidence="10" key="1">
    <citation type="journal article" date="2014" name="Nucleic Acids Res.">
        <title>The evolutionary dynamics of variant antigen genes in Babesia reveal a history of genomic innovation underlying host-parasite interaction.</title>
        <authorList>
            <person name="Jackson A.P."/>
            <person name="Otto T.D."/>
            <person name="Darby A."/>
            <person name="Ramaprasad A."/>
            <person name="Xia D."/>
            <person name="Echaide I.E."/>
            <person name="Farber M."/>
            <person name="Gahlot S."/>
            <person name="Gamble J."/>
            <person name="Gupta D."/>
            <person name="Gupta Y."/>
            <person name="Jackson L."/>
            <person name="Malandrin L."/>
            <person name="Malas T.B."/>
            <person name="Moussa E."/>
            <person name="Nair M."/>
            <person name="Reid A.J."/>
            <person name="Sanders M."/>
            <person name="Sharma J."/>
            <person name="Tracey A."/>
            <person name="Quail M.A."/>
            <person name="Weir W."/>
            <person name="Wastling J.M."/>
            <person name="Hall N."/>
            <person name="Willadsen P."/>
            <person name="Lingelbach K."/>
            <person name="Shiels B."/>
            <person name="Tait A."/>
            <person name="Berriman M."/>
            <person name="Allred D.R."/>
            <person name="Pain A."/>
        </authorList>
    </citation>
    <scope>NUCLEOTIDE SEQUENCE</scope>
    <source>
        <strain evidence="10">1802A</strain>
    </source>
</reference>
<dbReference type="CDD" id="cd18793">
    <property type="entry name" value="SF2_C_SNF"/>
    <property type="match status" value="1"/>
</dbReference>
<dbReference type="InterPro" id="IPR038718">
    <property type="entry name" value="SNF2-like_sf"/>
</dbReference>
<feature type="region of interest" description="Disordered" evidence="6">
    <location>
        <begin position="325"/>
        <end position="347"/>
    </location>
</feature>
<protein>
    <submittedName>
        <fullName evidence="10">DNA repair protein rhp16</fullName>
    </submittedName>
</protein>
<feature type="compositionally biased region" description="Basic and acidic residues" evidence="6">
    <location>
        <begin position="135"/>
        <end position="144"/>
    </location>
</feature>
<dbReference type="PROSITE" id="PS51194">
    <property type="entry name" value="HELICASE_CTER"/>
    <property type="match status" value="1"/>
</dbReference>
<dbReference type="Gene3D" id="3.40.50.10810">
    <property type="entry name" value="Tandem AAA-ATPase domain"/>
    <property type="match status" value="3"/>
</dbReference>
<name>A0AAD9G719_BABDI</name>
<proteinExistence type="predicted"/>
<evidence type="ECO:0000259" key="8">
    <source>
        <dbReference type="PROSITE" id="PS51192"/>
    </source>
</evidence>
<evidence type="ECO:0000256" key="4">
    <source>
        <dbReference type="ARBA" id="ARBA00022840"/>
    </source>
</evidence>
<feature type="domain" description="Helicase ATP-binding" evidence="8">
    <location>
        <begin position="738"/>
        <end position="802"/>
    </location>
</feature>
<evidence type="ECO:0000256" key="3">
    <source>
        <dbReference type="ARBA" id="ARBA00022806"/>
    </source>
</evidence>
<dbReference type="PROSITE" id="PS51192">
    <property type="entry name" value="HELICASE_ATP_BIND_1"/>
    <property type="match status" value="1"/>
</dbReference>